<sequence length="348" mass="40306">MPIYKRGKKYWVDVATPSGERIRKSACTEDKVKAQEYHDKLKHELWQMEKLDKLPDRSFEEMILLTLKDAEGQASYQVKLAYADYFLQIFRGRKISTITSDEIAHSLPLYNPQTKRKLSNATQNRYRSFIMRAFSLAHKMGWLLKSSYIPRMKEPTVRVRWLEKREAELLLSNIKIKWMRDLVSIALLTGMRKSEILSLKWKSVDVARRVAHVTADNAKSGKARPVPLNDVAIEILNSIEKEGDYVFSNNGMKRAGYYRECYDKALADSDITDFTFHDLRHTWASWHAQSGTPLMVLKEMGGWETLEMVQKYAHFSGQHLTKYSEHVTISTQSNNKASQKPHLTLLTG</sequence>
<dbReference type="InterPro" id="IPR002104">
    <property type="entry name" value="Integrase_catalytic"/>
</dbReference>
<dbReference type="PANTHER" id="PTHR30349:SF64">
    <property type="entry name" value="PROPHAGE INTEGRASE INTD-RELATED"/>
    <property type="match status" value="1"/>
</dbReference>
<dbReference type="AlphaFoldDB" id="A0A0N0I9P3"/>
<evidence type="ECO:0000256" key="1">
    <source>
        <dbReference type="ARBA" id="ARBA00022908"/>
    </source>
</evidence>
<evidence type="ECO:0000313" key="5">
    <source>
        <dbReference type="Proteomes" id="UP000053226"/>
    </source>
</evidence>
<dbReference type="RefSeq" id="WP_053908937.1">
    <property type="nucleotide sequence ID" value="NZ_CAWMUS010000026.1"/>
</dbReference>
<dbReference type="Gene3D" id="1.10.443.10">
    <property type="entry name" value="Intergrase catalytic core"/>
    <property type="match status" value="1"/>
</dbReference>
<dbReference type="GO" id="GO:0006310">
    <property type="term" value="P:DNA recombination"/>
    <property type="evidence" value="ECO:0007669"/>
    <property type="project" value="UniProtKB-KW"/>
</dbReference>
<dbReference type="PROSITE" id="PS51898">
    <property type="entry name" value="TYR_RECOMBINASE"/>
    <property type="match status" value="1"/>
</dbReference>
<dbReference type="Proteomes" id="UP000053226">
    <property type="component" value="Unassembled WGS sequence"/>
</dbReference>
<reference evidence="4 5" key="1">
    <citation type="submission" date="2015-07" db="EMBL/GenBank/DDBJ databases">
        <title>ATOL: Assembling a taxonomically balanced genome-scale reconstruction of the evolutionary history of the Enterobacteriaceae.</title>
        <authorList>
            <person name="Plunkett G.III."/>
            <person name="Neeno-Eckwall E.C."/>
            <person name="Glasner J.D."/>
            <person name="Perna N.T."/>
        </authorList>
    </citation>
    <scope>NUCLEOTIDE SEQUENCE [LARGE SCALE GENOMIC DNA]</scope>
    <source>
        <strain evidence="4 5">ATCC 35017</strain>
    </source>
</reference>
<comment type="caution">
    <text evidence="4">The sequence shown here is derived from an EMBL/GenBank/DDBJ whole genome shotgun (WGS) entry which is preliminary data.</text>
</comment>
<evidence type="ECO:0000259" key="3">
    <source>
        <dbReference type="PROSITE" id="PS51898"/>
    </source>
</evidence>
<dbReference type="CDD" id="cd00796">
    <property type="entry name" value="INT_Rci_Hp1_C"/>
    <property type="match status" value="1"/>
</dbReference>
<dbReference type="InterPro" id="IPR011010">
    <property type="entry name" value="DNA_brk_join_enz"/>
</dbReference>
<dbReference type="PANTHER" id="PTHR30349">
    <property type="entry name" value="PHAGE INTEGRASE-RELATED"/>
    <property type="match status" value="1"/>
</dbReference>
<keyword evidence="5" id="KW-1185">Reference proteome</keyword>
<dbReference type="Pfam" id="PF00589">
    <property type="entry name" value="Phage_integrase"/>
    <property type="match status" value="1"/>
</dbReference>
<protein>
    <submittedName>
        <fullName evidence="4">Site-specific recombinase/phage integrase</fullName>
    </submittedName>
</protein>
<dbReference type="InterPro" id="IPR013762">
    <property type="entry name" value="Integrase-like_cat_sf"/>
</dbReference>
<feature type="domain" description="Tyr recombinase" evidence="3">
    <location>
        <begin position="157"/>
        <end position="325"/>
    </location>
</feature>
<dbReference type="SUPFAM" id="SSF56349">
    <property type="entry name" value="DNA breaking-rejoining enzymes"/>
    <property type="match status" value="1"/>
</dbReference>
<organism evidence="4 5">
    <name type="scientific">Moellerella wisconsensis ATCC 35017</name>
    <dbReference type="NCBI Taxonomy" id="1354267"/>
    <lineage>
        <taxon>Bacteria</taxon>
        <taxon>Pseudomonadati</taxon>
        <taxon>Pseudomonadota</taxon>
        <taxon>Gammaproteobacteria</taxon>
        <taxon>Enterobacterales</taxon>
        <taxon>Morganellaceae</taxon>
        <taxon>Moellerella</taxon>
    </lineage>
</organism>
<evidence type="ECO:0000313" key="4">
    <source>
        <dbReference type="EMBL" id="KPD02001.1"/>
    </source>
</evidence>
<keyword evidence="2" id="KW-0233">DNA recombination</keyword>
<dbReference type="GO" id="GO:0003677">
    <property type="term" value="F:DNA binding"/>
    <property type="evidence" value="ECO:0007669"/>
    <property type="project" value="InterPro"/>
</dbReference>
<keyword evidence="1" id="KW-0229">DNA integration</keyword>
<dbReference type="GO" id="GO:0015074">
    <property type="term" value="P:DNA integration"/>
    <property type="evidence" value="ECO:0007669"/>
    <property type="project" value="UniProtKB-KW"/>
</dbReference>
<gene>
    <name evidence="4" type="ORF">M992_2544</name>
</gene>
<accession>A0A0N0I9P3</accession>
<dbReference type="InterPro" id="IPR050090">
    <property type="entry name" value="Tyrosine_recombinase_XerCD"/>
</dbReference>
<dbReference type="EMBL" id="LGAA01000026">
    <property type="protein sequence ID" value="KPD02001.1"/>
    <property type="molecule type" value="Genomic_DNA"/>
</dbReference>
<proteinExistence type="predicted"/>
<evidence type="ECO:0000256" key="2">
    <source>
        <dbReference type="ARBA" id="ARBA00023172"/>
    </source>
</evidence>
<name>A0A0N0I9P3_9GAMM</name>
<dbReference type="OrthoDB" id="5589990at2"/>